<gene>
    <name evidence="1" type="ORF">AM592_12625</name>
</gene>
<evidence type="ECO:0000313" key="1">
    <source>
        <dbReference type="EMBL" id="ALC82332.1"/>
    </source>
</evidence>
<proteinExistence type="predicted"/>
<dbReference type="OrthoDB" id="2940495at2"/>
<dbReference type="STRING" id="1441095.AM592_12625"/>
<reference evidence="2" key="1">
    <citation type="submission" date="2015-08" db="EMBL/GenBank/DDBJ databases">
        <title>Genome sequencing project for genomic taxonomy and phylogenomics of Bacillus-like bacteria.</title>
        <authorList>
            <person name="Liu B."/>
            <person name="Wang J."/>
            <person name="Zhu Y."/>
            <person name="Liu G."/>
            <person name="Chen Q."/>
            <person name="Chen Z."/>
            <person name="Lan J."/>
            <person name="Che J."/>
            <person name="Ge C."/>
            <person name="Shi H."/>
            <person name="Pan Z."/>
            <person name="Liu X."/>
        </authorList>
    </citation>
    <scope>NUCLEOTIDE SEQUENCE [LARGE SCALE GENOMIC DNA]</scope>
    <source>
        <strain evidence="2">FJAT-4402</strain>
    </source>
</reference>
<dbReference type="AlphaFoldDB" id="A0A0M3RA02"/>
<dbReference type="InterPro" id="IPR014220">
    <property type="entry name" value="SASP_SspJ"/>
</dbReference>
<dbReference type="EMBL" id="CP012600">
    <property type="protein sequence ID" value="ALC82332.1"/>
    <property type="molecule type" value="Genomic_DNA"/>
</dbReference>
<reference evidence="1 2" key="2">
    <citation type="journal article" date="2016" name="Int. J. Syst. Evol. Microbiol.">
        <title>Bacillus gobiensis sp. nov., isolated from a soil sample.</title>
        <authorList>
            <person name="Liu B."/>
            <person name="Liu G.H."/>
            <person name="Cetin S."/>
            <person name="Schumann P."/>
            <person name="Pan Z.Z."/>
            <person name="Chen Q.Q."/>
        </authorList>
    </citation>
    <scope>NUCLEOTIDE SEQUENCE [LARGE SCALE GENOMIC DNA]</scope>
    <source>
        <strain evidence="1 2">FJAT-4402</strain>
    </source>
</reference>
<dbReference type="RefSeq" id="WP_053604118.1">
    <property type="nucleotide sequence ID" value="NZ_CP012600.1"/>
</dbReference>
<protein>
    <submittedName>
        <fullName evidence="1">Spore protein</fullName>
    </submittedName>
</protein>
<name>A0A0M3RA02_9BACI</name>
<dbReference type="Pfam" id="PF09575">
    <property type="entry name" value="Spore_SspJ"/>
    <property type="match status" value="1"/>
</dbReference>
<sequence length="45" mass="4732">MGFFNIGKGKSNGKDKQALTGALKDASAALKGDPLQEAINKKQNK</sequence>
<dbReference type="PATRIC" id="fig|1441095.3.peg.2770"/>
<dbReference type="NCBIfam" id="TIGR02863">
    <property type="entry name" value="spore_sspJ"/>
    <property type="match status" value="1"/>
</dbReference>
<evidence type="ECO:0000313" key="2">
    <source>
        <dbReference type="Proteomes" id="UP000067625"/>
    </source>
</evidence>
<accession>A0A0M3RA02</accession>
<keyword evidence="2" id="KW-1185">Reference proteome</keyword>
<dbReference type="Proteomes" id="UP000067625">
    <property type="component" value="Chromosome"/>
</dbReference>
<organism evidence="1 2">
    <name type="scientific">Bacillus gobiensis</name>
    <dbReference type="NCBI Taxonomy" id="1441095"/>
    <lineage>
        <taxon>Bacteria</taxon>
        <taxon>Bacillati</taxon>
        <taxon>Bacillota</taxon>
        <taxon>Bacilli</taxon>
        <taxon>Bacillales</taxon>
        <taxon>Bacillaceae</taxon>
        <taxon>Bacillus</taxon>
    </lineage>
</organism>